<evidence type="ECO:0000256" key="11">
    <source>
        <dbReference type="ARBA" id="ARBA00023288"/>
    </source>
</evidence>
<feature type="signal peptide" evidence="17">
    <location>
        <begin position="1"/>
        <end position="18"/>
    </location>
</feature>
<protein>
    <recommendedName>
        <fullName evidence="14">chitin deacetylase</fullName>
        <ecNumber evidence="14">3.5.1.41</ecNumber>
    </recommendedName>
</protein>
<evidence type="ECO:0000256" key="15">
    <source>
        <dbReference type="ARBA" id="ARBA00048494"/>
    </source>
</evidence>
<evidence type="ECO:0000256" key="10">
    <source>
        <dbReference type="ARBA" id="ARBA00023285"/>
    </source>
</evidence>
<keyword evidence="11" id="KW-0449">Lipoprotein</keyword>
<dbReference type="EMBL" id="RSCD01000009">
    <property type="protein sequence ID" value="RSH91099.1"/>
    <property type="molecule type" value="Genomic_DNA"/>
</dbReference>
<evidence type="ECO:0000256" key="13">
    <source>
        <dbReference type="ARBA" id="ARBA00023326"/>
    </source>
</evidence>
<dbReference type="SUPFAM" id="SSF88713">
    <property type="entry name" value="Glycoside hydrolase/deacetylase"/>
    <property type="match status" value="1"/>
</dbReference>
<evidence type="ECO:0000256" key="17">
    <source>
        <dbReference type="SAM" id="SignalP"/>
    </source>
</evidence>
<evidence type="ECO:0000256" key="12">
    <source>
        <dbReference type="ARBA" id="ARBA00023316"/>
    </source>
</evidence>
<evidence type="ECO:0000256" key="9">
    <source>
        <dbReference type="ARBA" id="ARBA00023277"/>
    </source>
</evidence>
<evidence type="ECO:0000256" key="4">
    <source>
        <dbReference type="ARBA" id="ARBA00022622"/>
    </source>
</evidence>
<evidence type="ECO:0000256" key="6">
    <source>
        <dbReference type="ARBA" id="ARBA00023024"/>
    </source>
</evidence>
<keyword evidence="13" id="KW-0624">Polysaccharide degradation</keyword>
<comment type="cofactor">
    <cofactor evidence="1">
        <name>Co(2+)</name>
        <dbReference type="ChEBI" id="CHEBI:48828"/>
    </cofactor>
</comment>
<reference evidence="19 20" key="1">
    <citation type="submission" date="2018-11" db="EMBL/GenBank/DDBJ databases">
        <title>Genome sequence of Saitozyma podzolica DSM 27192.</title>
        <authorList>
            <person name="Aliyu H."/>
            <person name="Gorte O."/>
            <person name="Ochsenreither K."/>
        </authorList>
    </citation>
    <scope>NUCLEOTIDE SEQUENCE [LARGE SCALE GENOMIC DNA]</scope>
    <source>
        <strain evidence="19 20">DSM 27192</strain>
    </source>
</reference>
<evidence type="ECO:0000313" key="19">
    <source>
        <dbReference type="EMBL" id="RSH91099.1"/>
    </source>
</evidence>
<feature type="region of interest" description="Disordered" evidence="16">
    <location>
        <begin position="343"/>
        <end position="364"/>
    </location>
</feature>
<dbReference type="EC" id="3.5.1.41" evidence="14"/>
<dbReference type="GO" id="GO:0005886">
    <property type="term" value="C:plasma membrane"/>
    <property type="evidence" value="ECO:0007669"/>
    <property type="project" value="UniProtKB-SubCell"/>
</dbReference>
<keyword evidence="12" id="KW-0961">Cell wall biogenesis/degradation</keyword>
<dbReference type="Gene3D" id="3.20.20.370">
    <property type="entry name" value="Glycoside hydrolase/deacetylase"/>
    <property type="match status" value="2"/>
</dbReference>
<evidence type="ECO:0000259" key="18">
    <source>
        <dbReference type="PROSITE" id="PS51677"/>
    </source>
</evidence>
<dbReference type="AlphaFoldDB" id="A0A427YJ49"/>
<dbReference type="GO" id="GO:0000272">
    <property type="term" value="P:polysaccharide catabolic process"/>
    <property type="evidence" value="ECO:0007669"/>
    <property type="project" value="UniProtKB-KW"/>
</dbReference>
<keyword evidence="6" id="KW-0146">Chitin degradation</keyword>
<dbReference type="STRING" id="1890683.A0A427YJ49"/>
<dbReference type="GO" id="GO:0006032">
    <property type="term" value="P:chitin catabolic process"/>
    <property type="evidence" value="ECO:0007669"/>
    <property type="project" value="UniProtKB-KW"/>
</dbReference>
<evidence type="ECO:0000256" key="8">
    <source>
        <dbReference type="ARBA" id="ARBA00023180"/>
    </source>
</evidence>
<feature type="compositionally biased region" description="Polar residues" evidence="16">
    <location>
        <begin position="48"/>
        <end position="57"/>
    </location>
</feature>
<keyword evidence="5 17" id="KW-0732">Signal</keyword>
<dbReference type="GO" id="GO:0009272">
    <property type="term" value="P:fungal-type cell wall biogenesis"/>
    <property type="evidence" value="ECO:0007669"/>
    <property type="project" value="UniProtKB-ARBA"/>
</dbReference>
<dbReference type="Pfam" id="PF01522">
    <property type="entry name" value="Polysacc_deac_1"/>
    <property type="match status" value="1"/>
</dbReference>
<feature type="region of interest" description="Disordered" evidence="16">
    <location>
        <begin position="35"/>
        <end position="57"/>
    </location>
</feature>
<keyword evidence="7" id="KW-0472">Membrane</keyword>
<keyword evidence="3" id="KW-1003">Cell membrane</keyword>
<dbReference type="PROSITE" id="PS51677">
    <property type="entry name" value="NODB"/>
    <property type="match status" value="1"/>
</dbReference>
<dbReference type="InterPro" id="IPR011330">
    <property type="entry name" value="Glyco_hydro/deAcase_b/a-brl"/>
</dbReference>
<evidence type="ECO:0000256" key="2">
    <source>
        <dbReference type="ARBA" id="ARBA00004609"/>
    </source>
</evidence>
<sequence>MFADAIITLLITLASVSAAPAFEPRWQPADSHVADLFKRGGSDPSDPNWASSYPASGATPPSSSIPAAWLSKLASISLPNVQPSTQNNGYPTYANGESGADSTICSFTYGCTTSDDLFNPPAGVLALTFDDGPAAGSDQLYTFLEQNGASAKATHFMIGGSILGNPSMMQRAFGDGGLIAVHTWSHPYNHLGPHGGRLPLYWRPPFGDVDNRVRAIAKGVFGLETVPWNQDSADWAIGNNPAYTISGVEASMDGWLTGSKSPGLCILEHELNNNTVGVFMAEYPKMVSNGWDVKTVADAWSMDWYQNADSNTDTVTSMSIAGGSAASTNASSSVSASASSSASASASSSTSASVSSTSSVSDVTSPTSVSIAAASGSAKAAASVSAAAAAQSSKSAANPLVTVSGWATVLGLVAALVV</sequence>
<evidence type="ECO:0000256" key="1">
    <source>
        <dbReference type="ARBA" id="ARBA00001941"/>
    </source>
</evidence>
<keyword evidence="9" id="KW-0119">Carbohydrate metabolism</keyword>
<gene>
    <name evidence="19" type="ORF">EHS25_010275</name>
</gene>
<comment type="catalytic activity">
    <reaction evidence="15">
        <text>[(1-&gt;4)-N-acetyl-beta-D-glucosaminyl](n) + n H2O = chitosan + n acetate</text>
        <dbReference type="Rhea" id="RHEA:10464"/>
        <dbReference type="Rhea" id="RHEA-COMP:9593"/>
        <dbReference type="Rhea" id="RHEA-COMP:9597"/>
        <dbReference type="ChEBI" id="CHEBI:15377"/>
        <dbReference type="ChEBI" id="CHEBI:17029"/>
        <dbReference type="ChEBI" id="CHEBI:30089"/>
        <dbReference type="ChEBI" id="CHEBI:57704"/>
        <dbReference type="EC" id="3.5.1.41"/>
    </reaction>
    <physiologicalReaction direction="left-to-right" evidence="15">
        <dbReference type="Rhea" id="RHEA:10465"/>
    </physiologicalReaction>
</comment>
<comment type="subcellular location">
    <subcellularLocation>
        <location evidence="2">Cell membrane</location>
        <topology evidence="2">Lipid-anchor</topology>
        <topology evidence="2">GPI-anchor</topology>
    </subcellularLocation>
</comment>
<proteinExistence type="predicted"/>
<evidence type="ECO:0000256" key="5">
    <source>
        <dbReference type="ARBA" id="ARBA00022729"/>
    </source>
</evidence>
<keyword evidence="20" id="KW-1185">Reference proteome</keyword>
<organism evidence="19 20">
    <name type="scientific">Saitozyma podzolica</name>
    <dbReference type="NCBI Taxonomy" id="1890683"/>
    <lineage>
        <taxon>Eukaryota</taxon>
        <taxon>Fungi</taxon>
        <taxon>Dikarya</taxon>
        <taxon>Basidiomycota</taxon>
        <taxon>Agaricomycotina</taxon>
        <taxon>Tremellomycetes</taxon>
        <taxon>Tremellales</taxon>
        <taxon>Trimorphomycetaceae</taxon>
        <taxon>Saitozyma</taxon>
    </lineage>
</organism>
<dbReference type="PANTHER" id="PTHR10587">
    <property type="entry name" value="GLYCOSYL TRANSFERASE-RELATED"/>
    <property type="match status" value="1"/>
</dbReference>
<keyword evidence="4" id="KW-0336">GPI-anchor</keyword>
<evidence type="ECO:0000256" key="7">
    <source>
        <dbReference type="ARBA" id="ARBA00023136"/>
    </source>
</evidence>
<keyword evidence="10" id="KW-0170">Cobalt</keyword>
<dbReference type="GO" id="GO:0004099">
    <property type="term" value="F:chitin deacetylase activity"/>
    <property type="evidence" value="ECO:0007669"/>
    <property type="project" value="UniProtKB-EC"/>
</dbReference>
<name>A0A427YJ49_9TREE</name>
<dbReference type="Proteomes" id="UP000279259">
    <property type="component" value="Unassembled WGS sequence"/>
</dbReference>
<dbReference type="InterPro" id="IPR050248">
    <property type="entry name" value="Polysacc_deacetylase_ArnD"/>
</dbReference>
<dbReference type="GO" id="GO:0071555">
    <property type="term" value="P:cell wall organization"/>
    <property type="evidence" value="ECO:0007669"/>
    <property type="project" value="UniProtKB-KW"/>
</dbReference>
<dbReference type="GO" id="GO:0098552">
    <property type="term" value="C:side of membrane"/>
    <property type="evidence" value="ECO:0007669"/>
    <property type="project" value="UniProtKB-KW"/>
</dbReference>
<accession>A0A427YJ49</accession>
<keyword evidence="8" id="KW-0325">Glycoprotein</keyword>
<dbReference type="InterPro" id="IPR002509">
    <property type="entry name" value="NODB_dom"/>
</dbReference>
<evidence type="ECO:0000313" key="20">
    <source>
        <dbReference type="Proteomes" id="UP000279259"/>
    </source>
</evidence>
<evidence type="ECO:0000256" key="3">
    <source>
        <dbReference type="ARBA" id="ARBA00022475"/>
    </source>
</evidence>
<evidence type="ECO:0000256" key="14">
    <source>
        <dbReference type="ARBA" id="ARBA00024056"/>
    </source>
</evidence>
<feature type="chain" id="PRO_5019292998" description="chitin deacetylase" evidence="17">
    <location>
        <begin position="19"/>
        <end position="418"/>
    </location>
</feature>
<comment type="caution">
    <text evidence="19">The sequence shown here is derived from an EMBL/GenBank/DDBJ whole genome shotgun (WGS) entry which is preliminary data.</text>
</comment>
<evidence type="ECO:0000256" key="16">
    <source>
        <dbReference type="SAM" id="MobiDB-lite"/>
    </source>
</evidence>
<dbReference type="PANTHER" id="PTHR10587:SF135">
    <property type="entry name" value="CHITIN DEACETYLASE 3"/>
    <property type="match status" value="1"/>
</dbReference>
<dbReference type="OrthoDB" id="407355at2759"/>
<feature type="domain" description="NodB homology" evidence="18">
    <location>
        <begin position="123"/>
        <end position="188"/>
    </location>
</feature>